<dbReference type="Proteomes" id="UP001295684">
    <property type="component" value="Unassembled WGS sequence"/>
</dbReference>
<dbReference type="EMBL" id="CAMPGE010020583">
    <property type="protein sequence ID" value="CAI2378815.1"/>
    <property type="molecule type" value="Genomic_DNA"/>
</dbReference>
<name>A0AAD2D3J7_EUPCR</name>
<sequence>MKEAFSLTTVPSLDPVSAGIRRNFKSNPRSYKMKSVLCSSMVKEIAFIDKLRRSGTLFAGDKPKSIKDEDSESSLERKIRFFYSPYNKMGNYKPYMKFEIEDEDNCLQSLSVSPKRKSTWNKLSKIIIKEDPKTWKKMVNNISHIYVNNPKKFGDSLKPRSNYSRSKVSISTFNETQPGNKLQPSKFRKSYVHKKRKIMVKHIKPRLTKVDHHKTLDHHTVTVNKVAKSRPFSPEARHKKLLDDITNIKLAKESCENPIFLLSPRPEHPRSHQPQVPTRRRLHLSKNKALCLKKKQVFMSKGDNFIKRARRRAKISTTKVPIRVDRSH</sequence>
<gene>
    <name evidence="2" type="ORF">ECRASSUSDP1_LOCUS20215</name>
</gene>
<organism evidence="2 3">
    <name type="scientific">Euplotes crassus</name>
    <dbReference type="NCBI Taxonomy" id="5936"/>
    <lineage>
        <taxon>Eukaryota</taxon>
        <taxon>Sar</taxon>
        <taxon>Alveolata</taxon>
        <taxon>Ciliophora</taxon>
        <taxon>Intramacronucleata</taxon>
        <taxon>Spirotrichea</taxon>
        <taxon>Hypotrichia</taxon>
        <taxon>Euplotida</taxon>
        <taxon>Euplotidae</taxon>
        <taxon>Moneuplotes</taxon>
    </lineage>
</organism>
<keyword evidence="3" id="KW-1185">Reference proteome</keyword>
<evidence type="ECO:0000313" key="2">
    <source>
        <dbReference type="EMBL" id="CAI2378815.1"/>
    </source>
</evidence>
<evidence type="ECO:0000313" key="3">
    <source>
        <dbReference type="Proteomes" id="UP001295684"/>
    </source>
</evidence>
<feature type="region of interest" description="Disordered" evidence="1">
    <location>
        <begin position="261"/>
        <end position="280"/>
    </location>
</feature>
<evidence type="ECO:0000256" key="1">
    <source>
        <dbReference type="SAM" id="MobiDB-lite"/>
    </source>
</evidence>
<proteinExistence type="predicted"/>
<accession>A0AAD2D3J7</accession>
<reference evidence="2" key="1">
    <citation type="submission" date="2023-07" db="EMBL/GenBank/DDBJ databases">
        <authorList>
            <consortium name="AG Swart"/>
            <person name="Singh M."/>
            <person name="Singh A."/>
            <person name="Seah K."/>
            <person name="Emmerich C."/>
        </authorList>
    </citation>
    <scope>NUCLEOTIDE SEQUENCE</scope>
    <source>
        <strain evidence="2">DP1</strain>
    </source>
</reference>
<comment type="caution">
    <text evidence="2">The sequence shown here is derived from an EMBL/GenBank/DDBJ whole genome shotgun (WGS) entry which is preliminary data.</text>
</comment>
<dbReference type="AlphaFoldDB" id="A0AAD2D3J7"/>
<protein>
    <submittedName>
        <fullName evidence="2">Uncharacterized protein</fullName>
    </submittedName>
</protein>